<dbReference type="AlphaFoldDB" id="Q5ZFA0"/>
<evidence type="ECO:0000256" key="1">
    <source>
        <dbReference type="SAM" id="SignalP"/>
    </source>
</evidence>
<evidence type="ECO:0000259" key="2">
    <source>
        <dbReference type="PROSITE" id="PS51277"/>
    </source>
</evidence>
<dbReference type="PANTHER" id="PTHR31236:SF2">
    <property type="entry name" value="BURP DOMAIN PROTEIN RD22"/>
    <property type="match status" value="1"/>
</dbReference>
<feature type="chain" id="PRO_5004265484" evidence="1">
    <location>
        <begin position="20"/>
        <end position="348"/>
    </location>
</feature>
<dbReference type="SMART" id="SM01045">
    <property type="entry name" value="BURP"/>
    <property type="match status" value="1"/>
</dbReference>
<dbReference type="Pfam" id="PF03181">
    <property type="entry name" value="BURP"/>
    <property type="match status" value="1"/>
</dbReference>
<sequence>MILVYLVLQVAIVVIRCDGALSPSERYWKAVLPNSPMPQAVKVLLPTPTGVGVDAANGRIERHAAGRTIYAAAANGKIERHAAAYTIYAAAANGRIVRHAAPIILIYAAATNGRIERANVTGTQLHDDPTASLFFLEKDMHAGTKMKLQFVKTSNQATFLPRQVADSIPFSSKRFPEILRKFKPTSDEADIMKDTIKDCEDEGIKGEEKFCATSLESMIDFCTSKLGSRNVEAISTNAQENAENSSPKEYTLVGAPRKMPGNKAVVACHKMDYAYAVFYCHKIAKTVAYEVSLAAADGCKVEAVAVCHHDTSQWNPKHFAFQVLKVQPGSVPVCHFLPQQQIVWVPKY</sequence>
<feature type="signal peptide" evidence="1">
    <location>
        <begin position="1"/>
        <end position="19"/>
    </location>
</feature>
<dbReference type="PROSITE" id="PS51277">
    <property type="entry name" value="BURP"/>
    <property type="match status" value="1"/>
</dbReference>
<reference evidence="3" key="1">
    <citation type="journal article" date="2006" name="Plant Physiol.">
        <title>Common plantain. A collection of expressed sequence tags from vascular tissue and a simple and efficient transformation method.</title>
        <authorList>
            <person name="Pommerrenig B."/>
            <person name="Barth I."/>
            <person name="Niedermeier M."/>
            <person name="Kopp S."/>
            <person name="Schmid J."/>
            <person name="Dwyer R.A."/>
            <person name="McNair R.J."/>
            <person name="Klebl F."/>
            <person name="Sauer N."/>
        </authorList>
    </citation>
    <scope>NUCLEOTIDE SEQUENCE</scope>
    <source>
        <tissue evidence="3">Mesophyll</tissue>
    </source>
</reference>
<evidence type="ECO:0000313" key="3">
    <source>
        <dbReference type="EMBL" id="CAH59196.1"/>
    </source>
</evidence>
<keyword evidence="1" id="KW-0732">Signal</keyword>
<dbReference type="EMBL" id="AJ843872">
    <property type="protein sequence ID" value="CAH59196.1"/>
    <property type="molecule type" value="mRNA"/>
</dbReference>
<dbReference type="PANTHER" id="PTHR31236">
    <property type="entry name" value="BURP DOMAIN PROTEIN USPL1-LIKE"/>
    <property type="match status" value="1"/>
</dbReference>
<organism evidence="3">
    <name type="scientific">Plantago major</name>
    <name type="common">Common plantain</name>
    <dbReference type="NCBI Taxonomy" id="29818"/>
    <lineage>
        <taxon>Eukaryota</taxon>
        <taxon>Viridiplantae</taxon>
        <taxon>Streptophyta</taxon>
        <taxon>Embryophyta</taxon>
        <taxon>Tracheophyta</taxon>
        <taxon>Spermatophyta</taxon>
        <taxon>Magnoliopsida</taxon>
        <taxon>eudicotyledons</taxon>
        <taxon>Gunneridae</taxon>
        <taxon>Pentapetalae</taxon>
        <taxon>asterids</taxon>
        <taxon>lamiids</taxon>
        <taxon>Lamiales</taxon>
        <taxon>Plantaginaceae</taxon>
        <taxon>Plantagineae</taxon>
        <taxon>Plantago</taxon>
    </lineage>
</organism>
<gene>
    <name evidence="3" type="primary">bdc1</name>
</gene>
<dbReference type="InterPro" id="IPR044816">
    <property type="entry name" value="BURP"/>
</dbReference>
<dbReference type="InterPro" id="IPR004873">
    <property type="entry name" value="BURP_dom"/>
</dbReference>
<proteinExistence type="evidence at transcript level"/>
<name>Q5ZFA0_PLAMJ</name>
<feature type="domain" description="BURP" evidence="2">
    <location>
        <begin position="134"/>
        <end position="347"/>
    </location>
</feature>
<protein>
    <submittedName>
        <fullName evidence="3">BURP-domain containing protein</fullName>
    </submittedName>
</protein>
<accession>Q5ZFA0</accession>